<dbReference type="EMBL" id="JACCFL010000001">
    <property type="protein sequence ID" value="NYJ24197.1"/>
    <property type="molecule type" value="Genomic_DNA"/>
</dbReference>
<protein>
    <recommendedName>
        <fullName evidence="4">Alternate-type signal peptide domain-containing protein</fullName>
    </recommendedName>
</protein>
<evidence type="ECO:0008006" key="4">
    <source>
        <dbReference type="Google" id="ProtNLM"/>
    </source>
</evidence>
<feature type="signal peptide" evidence="1">
    <location>
        <begin position="1"/>
        <end position="23"/>
    </location>
</feature>
<dbReference type="Proteomes" id="UP000578352">
    <property type="component" value="Unassembled WGS sequence"/>
</dbReference>
<feature type="chain" id="PRO_5039467997" description="Alternate-type signal peptide domain-containing protein" evidence="1">
    <location>
        <begin position="24"/>
        <end position="209"/>
    </location>
</feature>
<dbReference type="AlphaFoldDB" id="A0A853CU46"/>
<dbReference type="RefSeq" id="WP_179606165.1">
    <property type="nucleotide sequence ID" value="NZ_BAABEH010000001.1"/>
</dbReference>
<evidence type="ECO:0000313" key="3">
    <source>
        <dbReference type="Proteomes" id="UP000578352"/>
    </source>
</evidence>
<accession>A0A853CU46</accession>
<sequence>MSRRTRAVIGLGAVVAIAAGVTAAAFTDFANLNLGTNGIGADQYNIQVVDTDPVTGAQIPGQWQEADTPAGAPIEITGANTIFPGSAPISVDIPVRNASATLSSTLTVGLAQLPDTATDITDPDYLSSLRFSVSQPATSLSPTAISVTDQTYAQLSALQLNNLAAGEVSDVTIQIQLLSQAQSGATFDDNSLNGKKAFIQAQFNGTSTP</sequence>
<gene>
    <name evidence="2" type="ORF">HNR13_002484</name>
</gene>
<proteinExistence type="predicted"/>
<keyword evidence="1" id="KW-0732">Signal</keyword>
<name>A0A853CU46_9MICO</name>
<organism evidence="2 3">
    <name type="scientific">Leifsonia shinshuensis</name>
    <dbReference type="NCBI Taxonomy" id="150026"/>
    <lineage>
        <taxon>Bacteria</taxon>
        <taxon>Bacillati</taxon>
        <taxon>Actinomycetota</taxon>
        <taxon>Actinomycetes</taxon>
        <taxon>Micrococcales</taxon>
        <taxon>Microbacteriaceae</taxon>
        <taxon>Leifsonia</taxon>
    </lineage>
</organism>
<comment type="caution">
    <text evidence="2">The sequence shown here is derived from an EMBL/GenBank/DDBJ whole genome shotgun (WGS) entry which is preliminary data.</text>
</comment>
<evidence type="ECO:0000256" key="1">
    <source>
        <dbReference type="SAM" id="SignalP"/>
    </source>
</evidence>
<reference evidence="2 3" key="1">
    <citation type="submission" date="2020-07" db="EMBL/GenBank/DDBJ databases">
        <title>Sequencing the genomes of 1000 actinobacteria strains.</title>
        <authorList>
            <person name="Klenk H.-P."/>
        </authorList>
    </citation>
    <scope>NUCLEOTIDE SEQUENCE [LARGE SCALE GENOMIC DNA]</scope>
    <source>
        <strain evidence="2 3">DSM 15165</strain>
    </source>
</reference>
<evidence type="ECO:0000313" key="2">
    <source>
        <dbReference type="EMBL" id="NYJ24197.1"/>
    </source>
</evidence>